<dbReference type="EMBL" id="JH432109">
    <property type="status" value="NOT_ANNOTATED_CDS"/>
    <property type="molecule type" value="Genomic_DNA"/>
</dbReference>
<proteinExistence type="predicted"/>
<dbReference type="EnsemblMetazoa" id="SMAR011954-RA">
    <property type="protein sequence ID" value="SMAR011954-PA"/>
    <property type="gene ID" value="SMAR011954"/>
</dbReference>
<reference evidence="3" key="1">
    <citation type="submission" date="2011-05" db="EMBL/GenBank/DDBJ databases">
        <authorList>
            <person name="Richards S.R."/>
            <person name="Qu J."/>
            <person name="Jiang H."/>
            <person name="Jhangiani S.N."/>
            <person name="Agravi P."/>
            <person name="Goodspeed R."/>
            <person name="Gross S."/>
            <person name="Mandapat C."/>
            <person name="Jackson L."/>
            <person name="Mathew T."/>
            <person name="Pu L."/>
            <person name="Thornton R."/>
            <person name="Saada N."/>
            <person name="Wilczek-Boney K.B."/>
            <person name="Lee S."/>
            <person name="Kovar C."/>
            <person name="Wu Y."/>
            <person name="Scherer S.E."/>
            <person name="Worley K.C."/>
            <person name="Muzny D.M."/>
            <person name="Gibbs R."/>
        </authorList>
    </citation>
    <scope>NUCLEOTIDE SEQUENCE</scope>
    <source>
        <strain evidence="3">Brora</strain>
    </source>
</reference>
<evidence type="ECO:0000313" key="2">
    <source>
        <dbReference type="EnsemblMetazoa" id="SMAR011954-PA"/>
    </source>
</evidence>
<sequence>MRVLAVVTVDVTIAVDASVVTFAPDTTNVVLADVAEAMNTLLAVVVVVADTLLMVVVNATVALVMLVDVVNVAFDPAVTCEEIELHNTEVADDDMVQPTRVKPQLNSDPACRIYQGGHGSFTSVFQEEEEAIEKMAYRLHHLGHFFDFIRCHITSDICLFSPS</sequence>
<dbReference type="HOGENOM" id="CLU_1629162_0_0_1"/>
<keyword evidence="1" id="KW-0472">Membrane</keyword>
<keyword evidence="1" id="KW-0812">Transmembrane</keyword>
<dbReference type="Proteomes" id="UP000014500">
    <property type="component" value="Unassembled WGS sequence"/>
</dbReference>
<evidence type="ECO:0000256" key="1">
    <source>
        <dbReference type="SAM" id="Phobius"/>
    </source>
</evidence>
<keyword evidence="1" id="KW-1133">Transmembrane helix</keyword>
<feature type="transmembrane region" description="Helical" evidence="1">
    <location>
        <begin position="41"/>
        <end position="67"/>
    </location>
</feature>
<protein>
    <submittedName>
        <fullName evidence="2">Uncharacterized protein</fullName>
    </submittedName>
</protein>
<name>T1JDR9_STRMM</name>
<accession>T1JDR9</accession>
<reference evidence="2" key="2">
    <citation type="submission" date="2015-02" db="UniProtKB">
        <authorList>
            <consortium name="EnsemblMetazoa"/>
        </authorList>
    </citation>
    <scope>IDENTIFICATION</scope>
</reference>
<dbReference type="AlphaFoldDB" id="T1JDR9"/>
<evidence type="ECO:0000313" key="3">
    <source>
        <dbReference type="Proteomes" id="UP000014500"/>
    </source>
</evidence>
<keyword evidence="3" id="KW-1185">Reference proteome</keyword>
<organism evidence="2 3">
    <name type="scientific">Strigamia maritima</name>
    <name type="common">European centipede</name>
    <name type="synonym">Geophilus maritimus</name>
    <dbReference type="NCBI Taxonomy" id="126957"/>
    <lineage>
        <taxon>Eukaryota</taxon>
        <taxon>Metazoa</taxon>
        <taxon>Ecdysozoa</taxon>
        <taxon>Arthropoda</taxon>
        <taxon>Myriapoda</taxon>
        <taxon>Chilopoda</taxon>
        <taxon>Pleurostigmophora</taxon>
        <taxon>Geophilomorpha</taxon>
        <taxon>Linotaeniidae</taxon>
        <taxon>Strigamia</taxon>
    </lineage>
</organism>